<comment type="caution">
    <text evidence="1">The sequence shown here is derived from an EMBL/GenBank/DDBJ whole genome shotgun (WGS) entry which is preliminary data.</text>
</comment>
<dbReference type="AlphaFoldDB" id="A0A811UM82"/>
<keyword evidence="2" id="KW-1185">Reference proteome</keyword>
<reference evidence="1" key="1">
    <citation type="submission" date="2020-11" db="EMBL/GenBank/DDBJ databases">
        <authorList>
            <person name="Whitehead M."/>
        </authorList>
    </citation>
    <scope>NUCLEOTIDE SEQUENCE</scope>
    <source>
        <strain evidence="1">EGII</strain>
    </source>
</reference>
<evidence type="ECO:0000313" key="1">
    <source>
        <dbReference type="EMBL" id="CAD7000302.1"/>
    </source>
</evidence>
<dbReference type="EMBL" id="CAJHJT010000012">
    <property type="protein sequence ID" value="CAD7000302.1"/>
    <property type="molecule type" value="Genomic_DNA"/>
</dbReference>
<protein>
    <submittedName>
        <fullName evidence="1">(Mediterranean fruit fly) hypothetical protein</fullName>
    </submittedName>
</protein>
<evidence type="ECO:0000313" key="2">
    <source>
        <dbReference type="Proteomes" id="UP000606786"/>
    </source>
</evidence>
<organism evidence="1 2">
    <name type="scientific">Ceratitis capitata</name>
    <name type="common">Mediterranean fruit fly</name>
    <name type="synonym">Tephritis capitata</name>
    <dbReference type="NCBI Taxonomy" id="7213"/>
    <lineage>
        <taxon>Eukaryota</taxon>
        <taxon>Metazoa</taxon>
        <taxon>Ecdysozoa</taxon>
        <taxon>Arthropoda</taxon>
        <taxon>Hexapoda</taxon>
        <taxon>Insecta</taxon>
        <taxon>Pterygota</taxon>
        <taxon>Neoptera</taxon>
        <taxon>Endopterygota</taxon>
        <taxon>Diptera</taxon>
        <taxon>Brachycera</taxon>
        <taxon>Muscomorpha</taxon>
        <taxon>Tephritoidea</taxon>
        <taxon>Tephritidae</taxon>
        <taxon>Ceratitis</taxon>
        <taxon>Ceratitis</taxon>
    </lineage>
</organism>
<dbReference type="Proteomes" id="UP000606786">
    <property type="component" value="Unassembled WGS sequence"/>
</dbReference>
<gene>
    <name evidence="1" type="ORF">CCAP1982_LOCUS8790</name>
</gene>
<proteinExistence type="predicted"/>
<accession>A0A811UM82</accession>
<sequence length="106" mass="12737">MFVWRLTEARKHQLKNNKSKHESFHAQITLPQTDVPCTAWWPQSRENCQSGRGQSEDIDNATVRWHAQPHIEHMMNQKVKFRWLVAGIYRWLAQSQKSYRHNKRVT</sequence>
<name>A0A811UM82_CERCA</name>